<dbReference type="Proteomes" id="UP000694399">
    <property type="component" value="Chromosome D2"/>
</dbReference>
<evidence type="ECO:0000313" key="2">
    <source>
        <dbReference type="Ensembl" id="ENSPLOP00000024100.1"/>
    </source>
</evidence>
<proteinExistence type="predicted"/>
<keyword evidence="3" id="KW-1185">Reference proteome</keyword>
<dbReference type="OMA" id="NQEPRAP"/>
<protein>
    <submittedName>
        <fullName evidence="2">Uncharacterized protein</fullName>
    </submittedName>
</protein>
<reference evidence="2" key="1">
    <citation type="journal article" date="2019" name="bioRxiv">
        <title>Long live the king: chromosome-level assembly of the lion (Panthera leo) using linked-read, Hi-C, and long read data.</title>
        <authorList>
            <person name="Armstrong E.E."/>
            <person name="Taylor R.W."/>
            <person name="Miller D.E."/>
            <person name="Kaelin C."/>
            <person name="Barsh G."/>
            <person name="Hadly E.A."/>
            <person name="Petrov D."/>
        </authorList>
    </citation>
    <scope>NUCLEOTIDE SEQUENCE [LARGE SCALE GENOMIC DNA]</scope>
</reference>
<accession>A0A8C8XS18</accession>
<sequence>MRVPGNIVTALLQGHRARRAGLGVAASGGCRGRPARDGAAGSAPQGRQPCARAQRGAHGPCADLAPGRNQGQGRLTANHEPRAPQGTESEPRLPPRNRVHVPPQCLNEAQLAS</sequence>
<dbReference type="Ensembl" id="ENSPLOT00000026619.1">
    <property type="protein sequence ID" value="ENSPLOP00000024100.1"/>
    <property type="gene ID" value="ENSPLOG00000017695.1"/>
</dbReference>
<organism evidence="2 3">
    <name type="scientific">Panthera leo</name>
    <name type="common">Lion</name>
    <dbReference type="NCBI Taxonomy" id="9689"/>
    <lineage>
        <taxon>Eukaryota</taxon>
        <taxon>Metazoa</taxon>
        <taxon>Chordata</taxon>
        <taxon>Craniata</taxon>
        <taxon>Vertebrata</taxon>
        <taxon>Euteleostomi</taxon>
        <taxon>Mammalia</taxon>
        <taxon>Eutheria</taxon>
        <taxon>Laurasiatheria</taxon>
        <taxon>Carnivora</taxon>
        <taxon>Feliformia</taxon>
        <taxon>Felidae</taxon>
        <taxon>Pantherinae</taxon>
        <taxon>Panthera</taxon>
    </lineage>
</organism>
<name>A0A8C8XS18_PANLE</name>
<evidence type="ECO:0000256" key="1">
    <source>
        <dbReference type="SAM" id="MobiDB-lite"/>
    </source>
</evidence>
<reference evidence="2" key="2">
    <citation type="submission" date="2025-08" db="UniProtKB">
        <authorList>
            <consortium name="Ensembl"/>
        </authorList>
    </citation>
    <scope>IDENTIFICATION</scope>
</reference>
<evidence type="ECO:0000313" key="3">
    <source>
        <dbReference type="Proteomes" id="UP000694399"/>
    </source>
</evidence>
<reference evidence="2" key="3">
    <citation type="submission" date="2025-09" db="UniProtKB">
        <authorList>
            <consortium name="Ensembl"/>
        </authorList>
    </citation>
    <scope>IDENTIFICATION</scope>
</reference>
<dbReference type="AlphaFoldDB" id="A0A8C8XS18"/>
<dbReference type="GeneTree" id="ENSGT00900000143351"/>
<dbReference type="PROSITE" id="PS51257">
    <property type="entry name" value="PROKAR_LIPOPROTEIN"/>
    <property type="match status" value="1"/>
</dbReference>
<feature type="region of interest" description="Disordered" evidence="1">
    <location>
        <begin position="25"/>
        <end position="113"/>
    </location>
</feature>